<keyword evidence="3 8" id="KW-0547">Nucleotide-binding</keyword>
<protein>
    <recommendedName>
        <fullName evidence="8">Inositol polyphosphate multikinase</fullName>
        <ecNumber evidence="8">2.7.1.140</ecNumber>
        <ecNumber evidence="8">2.7.1.151</ecNumber>
    </recommendedName>
</protein>
<evidence type="ECO:0000256" key="2">
    <source>
        <dbReference type="ARBA" id="ARBA00022679"/>
    </source>
</evidence>
<reference evidence="10" key="1">
    <citation type="submission" date="2020-10" db="EMBL/GenBank/DDBJ databases">
        <title>Unveiling of a novel bifunctional photoreceptor, Dualchrome1, isolated from a cosmopolitan green alga.</title>
        <authorList>
            <person name="Suzuki S."/>
            <person name="Kawachi M."/>
        </authorList>
    </citation>
    <scope>NUCLEOTIDE SEQUENCE</scope>
    <source>
        <strain evidence="10">NIES 2893</strain>
    </source>
</reference>
<comment type="function">
    <text evidence="8">Inositol phosphate kinase with a broad substrate specificity.</text>
</comment>
<dbReference type="GO" id="GO:0005524">
    <property type="term" value="F:ATP binding"/>
    <property type="evidence" value="ECO:0007669"/>
    <property type="project" value="UniProtKB-KW"/>
</dbReference>
<dbReference type="Gene3D" id="3.30.470.160">
    <property type="entry name" value="Inositol polyphosphate kinase"/>
    <property type="match status" value="1"/>
</dbReference>
<keyword evidence="11" id="KW-1185">Reference proteome</keyword>
<evidence type="ECO:0000256" key="3">
    <source>
        <dbReference type="ARBA" id="ARBA00022741"/>
    </source>
</evidence>
<feature type="compositionally biased region" description="Low complexity" evidence="9">
    <location>
        <begin position="184"/>
        <end position="193"/>
    </location>
</feature>
<name>A0A830HB57_9CHLO</name>
<feature type="compositionally biased region" description="Low complexity" evidence="9">
    <location>
        <begin position="34"/>
        <end position="59"/>
    </location>
</feature>
<dbReference type="PANTHER" id="PTHR12400">
    <property type="entry name" value="INOSITOL POLYPHOSPHATE KINASE"/>
    <property type="match status" value="1"/>
</dbReference>
<dbReference type="GO" id="GO:0005634">
    <property type="term" value="C:nucleus"/>
    <property type="evidence" value="ECO:0007669"/>
    <property type="project" value="TreeGrafter"/>
</dbReference>
<sequence length="454" mass="49981">MLYVKLRQCCCYTSPHPVVVVHDDYMQQEDDFHSSSSPRRLSELSSSSSLSARDVSSASKHMHAPTTTSQGVGLGVAEKDAYADTRRSPARGRATRGWTSKWFETIPSEGNLGEALVRQHTVVHEGTRLVPYVHQVAGHRFSEGKNGSLVDCNGKFYKPLPTGPRGVREVAFYERIFGKKVDGGDVAADTTTTSNQPASESASSRIVDPARRWTDTQLSAFVPTFHGVVQLVPGAGTRPIRYVVLQDQAFHFNKPSILDVKIGYQTWHPKDSTDEHRLKCASRDAESTSSRLGFKLCGMQVYMPSGGTYWRAGKPACKRLRIEEVEPALRHFVTNGGSLRSSDVLFGKRGLLAQLRELYSFFEAQSSYVFYSSSILVMFEGSAQPGDGKTSVSIRLVDFAHTYYTEESSLFDGGGGDPTSIDVNFLGGLKSFIGFLERLDEDGGSVELPVQNYS</sequence>
<organism evidence="10 11">
    <name type="scientific">Pycnococcus provasolii</name>
    <dbReference type="NCBI Taxonomy" id="41880"/>
    <lineage>
        <taxon>Eukaryota</taxon>
        <taxon>Viridiplantae</taxon>
        <taxon>Chlorophyta</taxon>
        <taxon>Pseudoscourfieldiophyceae</taxon>
        <taxon>Pseudoscourfieldiales</taxon>
        <taxon>Pycnococcaceae</taxon>
        <taxon>Pycnococcus</taxon>
    </lineage>
</organism>
<keyword evidence="4 8" id="KW-0418">Kinase</keyword>
<evidence type="ECO:0000256" key="6">
    <source>
        <dbReference type="ARBA" id="ARBA00036164"/>
    </source>
</evidence>
<dbReference type="GO" id="GO:0005737">
    <property type="term" value="C:cytoplasm"/>
    <property type="evidence" value="ECO:0007669"/>
    <property type="project" value="TreeGrafter"/>
</dbReference>
<dbReference type="GO" id="GO:0032958">
    <property type="term" value="P:inositol phosphate biosynthetic process"/>
    <property type="evidence" value="ECO:0007669"/>
    <property type="project" value="InterPro"/>
</dbReference>
<dbReference type="EC" id="2.7.1.140" evidence="8"/>
<dbReference type="Pfam" id="PF03770">
    <property type="entry name" value="IPK"/>
    <property type="match status" value="1"/>
</dbReference>
<evidence type="ECO:0000256" key="4">
    <source>
        <dbReference type="ARBA" id="ARBA00022777"/>
    </source>
</evidence>
<dbReference type="AlphaFoldDB" id="A0A830HB57"/>
<feature type="region of interest" description="Disordered" evidence="9">
    <location>
        <begin position="184"/>
        <end position="207"/>
    </location>
</feature>
<keyword evidence="2 8" id="KW-0808">Transferase</keyword>
<dbReference type="SUPFAM" id="SSF56104">
    <property type="entry name" value="SAICAR synthase-like"/>
    <property type="match status" value="1"/>
</dbReference>
<evidence type="ECO:0000256" key="7">
    <source>
        <dbReference type="ARBA" id="ARBA00036525"/>
    </source>
</evidence>
<evidence type="ECO:0000256" key="1">
    <source>
        <dbReference type="ARBA" id="ARBA00007374"/>
    </source>
</evidence>
<dbReference type="GO" id="GO:0008440">
    <property type="term" value="F:inositol-1,4,5-trisphosphate 3-kinase activity"/>
    <property type="evidence" value="ECO:0007669"/>
    <property type="project" value="TreeGrafter"/>
</dbReference>
<comment type="catalytic activity">
    <reaction evidence="6 8">
        <text>1D-myo-inositol 1,4,5-trisphosphate + 2 ATP = 1D-myo-inositol 1,3,4,5,6-pentakisphosphate + 2 ADP + 2 H(+)</text>
        <dbReference type="Rhea" id="RHEA:32359"/>
        <dbReference type="ChEBI" id="CHEBI:15378"/>
        <dbReference type="ChEBI" id="CHEBI:30616"/>
        <dbReference type="ChEBI" id="CHEBI:57733"/>
        <dbReference type="ChEBI" id="CHEBI:203600"/>
        <dbReference type="ChEBI" id="CHEBI:456216"/>
        <dbReference type="EC" id="2.7.1.151"/>
    </reaction>
</comment>
<evidence type="ECO:0000256" key="5">
    <source>
        <dbReference type="ARBA" id="ARBA00022840"/>
    </source>
</evidence>
<comment type="caution">
    <text evidence="10">The sequence shown here is derived from an EMBL/GenBank/DDBJ whole genome shotgun (WGS) entry which is preliminary data.</text>
</comment>
<comment type="similarity">
    <text evidence="1 8">Belongs to the inositol phosphokinase (IPK) family.</text>
</comment>
<comment type="catalytic activity">
    <reaction evidence="7 8">
        <text>1D-myo-inositol 1,3,4,6-tetrakisphosphate + ATP = 1D-myo-inositol 1,3,4,5,6-pentakisphosphate + ADP + H(+)</text>
        <dbReference type="Rhea" id="RHEA:12717"/>
        <dbReference type="ChEBI" id="CHEBI:15378"/>
        <dbReference type="ChEBI" id="CHEBI:30616"/>
        <dbReference type="ChEBI" id="CHEBI:57660"/>
        <dbReference type="ChEBI" id="CHEBI:57733"/>
        <dbReference type="ChEBI" id="CHEBI:456216"/>
        <dbReference type="EC" id="2.7.1.140"/>
    </reaction>
</comment>
<dbReference type="PANTHER" id="PTHR12400:SF51">
    <property type="entry name" value="INOSITOL POLYPHOSPHATE MULTIKINASE"/>
    <property type="match status" value="1"/>
</dbReference>
<evidence type="ECO:0000256" key="9">
    <source>
        <dbReference type="SAM" id="MobiDB-lite"/>
    </source>
</evidence>
<keyword evidence="5 8" id="KW-0067">ATP-binding</keyword>
<dbReference type="EMBL" id="BNJQ01000004">
    <property type="protein sequence ID" value="GHP03130.1"/>
    <property type="molecule type" value="Genomic_DNA"/>
</dbReference>
<dbReference type="InterPro" id="IPR038286">
    <property type="entry name" value="IPK_sf"/>
</dbReference>
<accession>A0A830HB57</accession>
<feature type="region of interest" description="Disordered" evidence="9">
    <location>
        <begin position="30"/>
        <end position="75"/>
    </location>
</feature>
<feature type="compositionally biased region" description="Polar residues" evidence="9">
    <location>
        <begin position="194"/>
        <end position="204"/>
    </location>
</feature>
<proteinExistence type="inferred from homology"/>
<dbReference type="OrthoDB" id="567222at2759"/>
<evidence type="ECO:0000313" key="10">
    <source>
        <dbReference type="EMBL" id="GHP03130.1"/>
    </source>
</evidence>
<dbReference type="EC" id="2.7.1.151" evidence="8"/>
<dbReference type="Proteomes" id="UP000660262">
    <property type="component" value="Unassembled WGS sequence"/>
</dbReference>
<dbReference type="GO" id="GO:0051765">
    <property type="term" value="F:inositol tetrakisphosphate kinase activity"/>
    <property type="evidence" value="ECO:0007669"/>
    <property type="project" value="TreeGrafter"/>
</dbReference>
<evidence type="ECO:0000256" key="8">
    <source>
        <dbReference type="RuleBase" id="RU363090"/>
    </source>
</evidence>
<gene>
    <name evidence="10" type="ORF">PPROV_000188500</name>
</gene>
<evidence type="ECO:0000313" key="11">
    <source>
        <dbReference type="Proteomes" id="UP000660262"/>
    </source>
</evidence>
<dbReference type="InterPro" id="IPR005522">
    <property type="entry name" value="IPK"/>
</dbReference>